<sequence>MSSATYESYFTPLIHINEALALSPPLTPKSLTPEERAAMRKSDRKAEKLLGVTLTRDVKSQTMPNLEVGRAPLTIVKSTRANGGSIVGTVQNLGIGALMAVIGAKRARSRQFSNITLVGALKDLGSMSLGRTGRKKRCIGATHPPRVALGSLRDGCGAEGSSSGSSTAGSEGEDASPPNSFLELDEEEYIKTPTFADFSDTAPEDDEDEDEEGEEEEFVWDVANPFAAPENPAGHQILQEHFAKLRLGDSVGPLDQPTTYESLSFNLEHDKVSSPPSPARGSRRSSYDLWGSDDNLGILPGDLEYVNSLLEMNEAEKEAIPRRKEKRAMLRSRLKKLAILGNEARVAVDRETSQ</sequence>
<feature type="compositionally biased region" description="Acidic residues" evidence="1">
    <location>
        <begin position="202"/>
        <end position="217"/>
    </location>
</feature>
<feature type="region of interest" description="Disordered" evidence="1">
    <location>
        <begin position="149"/>
        <end position="180"/>
    </location>
</feature>
<feature type="compositionally biased region" description="Low complexity" evidence="1">
    <location>
        <begin position="159"/>
        <end position="170"/>
    </location>
</feature>
<reference evidence="3" key="2">
    <citation type="submission" date="2015-01" db="EMBL/GenBank/DDBJ databases">
        <title>Evolutionary Origins and Diversification of the Mycorrhizal Mutualists.</title>
        <authorList>
            <consortium name="DOE Joint Genome Institute"/>
            <consortium name="Mycorrhizal Genomics Consortium"/>
            <person name="Kohler A."/>
            <person name="Kuo A."/>
            <person name="Nagy L.G."/>
            <person name="Floudas D."/>
            <person name="Copeland A."/>
            <person name="Barry K.W."/>
            <person name="Cichocki N."/>
            <person name="Veneault-Fourrey C."/>
            <person name="LaButti K."/>
            <person name="Lindquist E.A."/>
            <person name="Lipzen A."/>
            <person name="Lundell T."/>
            <person name="Morin E."/>
            <person name="Murat C."/>
            <person name="Riley R."/>
            <person name="Ohm R."/>
            <person name="Sun H."/>
            <person name="Tunlid A."/>
            <person name="Henrissat B."/>
            <person name="Grigoriev I.V."/>
            <person name="Hibbett D.S."/>
            <person name="Martin F."/>
        </authorList>
    </citation>
    <scope>NUCLEOTIDE SEQUENCE [LARGE SCALE GENOMIC DNA]</scope>
    <source>
        <strain evidence="3">Ve08.2h10</strain>
    </source>
</reference>
<keyword evidence="3" id="KW-1185">Reference proteome</keyword>
<accession>A0A0D0E510</accession>
<protein>
    <submittedName>
        <fullName evidence="2">Uncharacterized protein</fullName>
    </submittedName>
</protein>
<evidence type="ECO:0000256" key="1">
    <source>
        <dbReference type="SAM" id="MobiDB-lite"/>
    </source>
</evidence>
<dbReference type="HOGENOM" id="CLU_940661_0_0_1"/>
<evidence type="ECO:0000313" key="3">
    <source>
        <dbReference type="Proteomes" id="UP000054538"/>
    </source>
</evidence>
<organism evidence="2 3">
    <name type="scientific">Paxillus rubicundulus Ve08.2h10</name>
    <dbReference type="NCBI Taxonomy" id="930991"/>
    <lineage>
        <taxon>Eukaryota</taxon>
        <taxon>Fungi</taxon>
        <taxon>Dikarya</taxon>
        <taxon>Basidiomycota</taxon>
        <taxon>Agaricomycotina</taxon>
        <taxon>Agaricomycetes</taxon>
        <taxon>Agaricomycetidae</taxon>
        <taxon>Boletales</taxon>
        <taxon>Paxilineae</taxon>
        <taxon>Paxillaceae</taxon>
        <taxon>Paxillus</taxon>
    </lineage>
</organism>
<gene>
    <name evidence="2" type="ORF">PAXRUDRAFT_829956</name>
</gene>
<name>A0A0D0E510_9AGAM</name>
<dbReference type="Proteomes" id="UP000054538">
    <property type="component" value="Unassembled WGS sequence"/>
</dbReference>
<dbReference type="OrthoDB" id="2659658at2759"/>
<dbReference type="InParanoid" id="A0A0D0E510"/>
<dbReference type="EMBL" id="KN825279">
    <property type="protein sequence ID" value="KIK92450.1"/>
    <property type="molecule type" value="Genomic_DNA"/>
</dbReference>
<feature type="region of interest" description="Disordered" evidence="1">
    <location>
        <begin position="193"/>
        <end position="217"/>
    </location>
</feature>
<evidence type="ECO:0000313" key="2">
    <source>
        <dbReference type="EMBL" id="KIK92450.1"/>
    </source>
</evidence>
<dbReference type="AlphaFoldDB" id="A0A0D0E510"/>
<proteinExistence type="predicted"/>
<reference evidence="2 3" key="1">
    <citation type="submission" date="2014-04" db="EMBL/GenBank/DDBJ databases">
        <authorList>
            <consortium name="DOE Joint Genome Institute"/>
            <person name="Kuo A."/>
            <person name="Kohler A."/>
            <person name="Jargeat P."/>
            <person name="Nagy L.G."/>
            <person name="Floudas D."/>
            <person name="Copeland A."/>
            <person name="Barry K.W."/>
            <person name="Cichocki N."/>
            <person name="Veneault-Fourrey C."/>
            <person name="LaButti K."/>
            <person name="Lindquist E.A."/>
            <person name="Lipzen A."/>
            <person name="Lundell T."/>
            <person name="Morin E."/>
            <person name="Murat C."/>
            <person name="Sun H."/>
            <person name="Tunlid A."/>
            <person name="Henrissat B."/>
            <person name="Grigoriev I.V."/>
            <person name="Hibbett D.S."/>
            <person name="Martin F."/>
            <person name="Nordberg H.P."/>
            <person name="Cantor M.N."/>
            <person name="Hua S.X."/>
        </authorList>
    </citation>
    <scope>NUCLEOTIDE SEQUENCE [LARGE SCALE GENOMIC DNA]</scope>
    <source>
        <strain evidence="2 3">Ve08.2h10</strain>
    </source>
</reference>